<dbReference type="InterPro" id="IPR047817">
    <property type="entry name" value="ABC2_TM_bact-type"/>
</dbReference>
<feature type="transmembrane region" description="Helical" evidence="8">
    <location>
        <begin position="311"/>
        <end position="329"/>
    </location>
</feature>
<proteinExistence type="inferred from homology"/>
<keyword evidence="4" id="KW-1003">Cell membrane</keyword>
<organism evidence="10 11">
    <name type="scientific">Paenibacillus xylanivorans</name>
    <dbReference type="NCBI Taxonomy" id="1705561"/>
    <lineage>
        <taxon>Bacteria</taxon>
        <taxon>Bacillati</taxon>
        <taxon>Bacillota</taxon>
        <taxon>Bacilli</taxon>
        <taxon>Bacillales</taxon>
        <taxon>Paenibacillaceae</taxon>
        <taxon>Paenibacillus</taxon>
    </lineage>
</organism>
<evidence type="ECO:0000256" key="3">
    <source>
        <dbReference type="ARBA" id="ARBA00022448"/>
    </source>
</evidence>
<dbReference type="Gene3D" id="3.40.1710.10">
    <property type="entry name" value="abc type-2 transporter like domain"/>
    <property type="match status" value="1"/>
</dbReference>
<keyword evidence="7 8" id="KW-0472">Membrane</keyword>
<accession>A0A0M9BS97</accession>
<dbReference type="Proteomes" id="UP000037688">
    <property type="component" value="Unassembled WGS sequence"/>
</dbReference>
<evidence type="ECO:0000256" key="2">
    <source>
        <dbReference type="ARBA" id="ARBA00007783"/>
    </source>
</evidence>
<dbReference type="RefSeq" id="WP_053779564.1">
    <property type="nucleotide sequence ID" value="NZ_LITU01000034.1"/>
</dbReference>
<evidence type="ECO:0000313" key="10">
    <source>
        <dbReference type="EMBL" id="KOY17789.1"/>
    </source>
</evidence>
<comment type="subcellular location">
    <subcellularLocation>
        <location evidence="1">Cell membrane</location>
        <topology evidence="1">Multi-pass membrane protein</topology>
    </subcellularLocation>
</comment>
<evidence type="ECO:0000256" key="5">
    <source>
        <dbReference type="ARBA" id="ARBA00022692"/>
    </source>
</evidence>
<feature type="domain" description="ABC transmembrane type-2" evidence="9">
    <location>
        <begin position="161"/>
        <end position="386"/>
    </location>
</feature>
<protein>
    <submittedName>
        <fullName evidence="10">ABC transporter</fullName>
    </submittedName>
</protein>
<feature type="transmembrane region" description="Helical" evidence="8">
    <location>
        <begin position="21"/>
        <end position="40"/>
    </location>
</feature>
<dbReference type="Pfam" id="PF12698">
    <property type="entry name" value="ABC2_membrane_3"/>
    <property type="match status" value="1"/>
</dbReference>
<comment type="caution">
    <text evidence="10">The sequence shown here is derived from an EMBL/GenBank/DDBJ whole genome shotgun (WGS) entry which is preliminary data.</text>
</comment>
<evidence type="ECO:0000256" key="7">
    <source>
        <dbReference type="ARBA" id="ARBA00023136"/>
    </source>
</evidence>
<keyword evidence="11" id="KW-1185">Reference proteome</keyword>
<dbReference type="EMBL" id="LITU01000034">
    <property type="protein sequence ID" value="KOY17789.1"/>
    <property type="molecule type" value="Genomic_DNA"/>
</dbReference>
<dbReference type="InterPro" id="IPR013525">
    <property type="entry name" value="ABC2_TM"/>
</dbReference>
<evidence type="ECO:0000259" key="9">
    <source>
        <dbReference type="PROSITE" id="PS51012"/>
    </source>
</evidence>
<dbReference type="PANTHER" id="PTHR30294:SF45">
    <property type="entry name" value="LINEARMYCIN RESISTANCE PERMEASE PROTEIN LNRN"/>
    <property type="match status" value="1"/>
</dbReference>
<dbReference type="GO" id="GO:0005886">
    <property type="term" value="C:plasma membrane"/>
    <property type="evidence" value="ECO:0007669"/>
    <property type="project" value="UniProtKB-SubCell"/>
</dbReference>
<evidence type="ECO:0000256" key="1">
    <source>
        <dbReference type="ARBA" id="ARBA00004651"/>
    </source>
</evidence>
<keyword evidence="6 8" id="KW-1133">Transmembrane helix</keyword>
<reference evidence="10 11" key="1">
    <citation type="submission" date="2015-08" db="EMBL/GenBank/DDBJ databases">
        <title>Draft genome sequence of cellulolytic and xylanolytic Paenibacillus sp. A59, isolated from a decaying forest soil from Patagonia, Argentina.</title>
        <authorList>
            <person name="Ghio S."/>
            <person name="Caceres A.M."/>
            <person name="Talia P."/>
            <person name="Grasso D."/>
            <person name="Campos E."/>
        </authorList>
    </citation>
    <scope>NUCLEOTIDE SEQUENCE [LARGE SCALE GENOMIC DNA]</scope>
    <source>
        <strain evidence="10 11">A59</strain>
    </source>
</reference>
<feature type="transmembrane region" description="Helical" evidence="8">
    <location>
        <begin position="274"/>
        <end position="299"/>
    </location>
</feature>
<feature type="transmembrane region" description="Helical" evidence="8">
    <location>
        <begin position="198"/>
        <end position="218"/>
    </location>
</feature>
<keyword evidence="5 8" id="KW-0812">Transmembrane</keyword>
<evidence type="ECO:0000313" key="11">
    <source>
        <dbReference type="Proteomes" id="UP000037688"/>
    </source>
</evidence>
<name>A0A0M9BS97_9BACL</name>
<sequence>MNSLNIAWLMIRRTILRKRGFITFFLLPCLVVTGTIALFGSEEGTRAVIPYVNEDQGAAGRWILDELVRKEEYLLKPMNDVAEVKEAIAQQRGSSGLVIPAHYTDNLLQGKQPEVQLVELRVSESSYTLRAAVEGLAAGLNQSASAVLAATDAASSETPDPALAEAKFKELLLELGKHQISGEATELQIYPKPGLNNVTGFTIMFMMGLLTSTVAVIMEDRRQRTMARVYTAPVRAYEIALGNFLGSFAIGLIQIVLVLGISRWVLHYDAGIPFGIHLLILAAFMLVSMGIASTVAGLIRESKNANMLNSLIITPTCMIGGCFWPLSIMPDYMQKLANFVPQKWAIQAVETISAGGTLSDIALPLLILFGMAAILLTVGSAILRPSQPGVDA</sequence>
<evidence type="ECO:0000256" key="4">
    <source>
        <dbReference type="ARBA" id="ARBA00022475"/>
    </source>
</evidence>
<dbReference type="PANTHER" id="PTHR30294">
    <property type="entry name" value="MEMBRANE COMPONENT OF ABC TRANSPORTER YHHJ-RELATED"/>
    <property type="match status" value="1"/>
</dbReference>
<dbReference type="AlphaFoldDB" id="A0A0M9BS97"/>
<feature type="transmembrane region" description="Helical" evidence="8">
    <location>
        <begin position="239"/>
        <end position="262"/>
    </location>
</feature>
<gene>
    <name evidence="10" type="ORF">AMS66_04035</name>
</gene>
<evidence type="ECO:0000256" key="6">
    <source>
        <dbReference type="ARBA" id="ARBA00022989"/>
    </source>
</evidence>
<dbReference type="OrthoDB" id="266913at2"/>
<dbReference type="InterPro" id="IPR051449">
    <property type="entry name" value="ABC-2_transporter_component"/>
</dbReference>
<dbReference type="GO" id="GO:0140359">
    <property type="term" value="F:ABC-type transporter activity"/>
    <property type="evidence" value="ECO:0007669"/>
    <property type="project" value="InterPro"/>
</dbReference>
<evidence type="ECO:0000256" key="8">
    <source>
        <dbReference type="SAM" id="Phobius"/>
    </source>
</evidence>
<dbReference type="PROSITE" id="PS51012">
    <property type="entry name" value="ABC_TM2"/>
    <property type="match status" value="1"/>
</dbReference>
<comment type="similarity">
    <text evidence="2">Belongs to the ABC-2 integral membrane protein family.</text>
</comment>
<dbReference type="PATRIC" id="fig|1705561.3.peg.470"/>
<feature type="transmembrane region" description="Helical" evidence="8">
    <location>
        <begin position="361"/>
        <end position="383"/>
    </location>
</feature>
<keyword evidence="3" id="KW-0813">Transport</keyword>